<dbReference type="Proteomes" id="UP001175271">
    <property type="component" value="Unassembled WGS sequence"/>
</dbReference>
<sequence length="380" mass="43441">MDLVPALFYERVCRLLSRWASDHFKDLNDYFESLCTRMEKTWLNAHCIICFDAQNGSVITFGLSPDRGRTYVTKSLDDVPKNAHLLRYLEIQVTDRKSYCPWLFHTAERRGQWPRLKQSDLSKLGRMSTLFPTCVLDDYCLTPDESSEFYDSGFFCQGAFYIAGPLNETKSAFLRKQLEMDLLNLLAVSEHRLLNGEWTDTIMGPSDVFNEECIARLARMWASRASVGGVKKKIFVYQQVFYEKFDNDLSVRTIELDENTTFLRLQTRLRRLIFSMSVSPLGRPVFENEPTAWISAPHKVEDPYSEVAPIPSPATLRTTESPSHTTELDGARWMQSLPTDLQKAPLNTLTIPDPQQPISADKSQLFQIFASPLPDDAAPP</sequence>
<dbReference type="EMBL" id="JAUCMV010000002">
    <property type="protein sequence ID" value="KAK0414812.1"/>
    <property type="molecule type" value="Genomic_DNA"/>
</dbReference>
<proteinExistence type="predicted"/>
<evidence type="ECO:0000313" key="2">
    <source>
        <dbReference type="EMBL" id="KAK0414814.1"/>
    </source>
</evidence>
<dbReference type="AlphaFoldDB" id="A0AA39LZB2"/>
<evidence type="ECO:0000313" key="1">
    <source>
        <dbReference type="EMBL" id="KAK0414812.1"/>
    </source>
</evidence>
<reference evidence="2" key="1">
    <citation type="submission" date="2023-06" db="EMBL/GenBank/DDBJ databases">
        <title>Genomic analysis of the entomopathogenic nematode Steinernema hermaphroditum.</title>
        <authorList>
            <person name="Schwarz E.M."/>
            <person name="Heppert J.K."/>
            <person name="Baniya A."/>
            <person name="Schwartz H.T."/>
            <person name="Tan C.-H."/>
            <person name="Antoshechkin I."/>
            <person name="Sternberg P.W."/>
            <person name="Goodrich-Blair H."/>
            <person name="Dillman A.R."/>
        </authorList>
    </citation>
    <scope>NUCLEOTIDE SEQUENCE</scope>
    <source>
        <strain evidence="2">PS9179</strain>
        <tissue evidence="2">Whole animal</tissue>
    </source>
</reference>
<accession>A0AA39LZB2</accession>
<keyword evidence="3" id="KW-1185">Reference proteome</keyword>
<name>A0AA39LZB2_9BILA</name>
<comment type="caution">
    <text evidence="2">The sequence shown here is derived from an EMBL/GenBank/DDBJ whole genome shotgun (WGS) entry which is preliminary data.</text>
</comment>
<protein>
    <submittedName>
        <fullName evidence="2">Uncharacterized protein</fullName>
    </submittedName>
</protein>
<gene>
    <name evidence="1" type="ORF">QR680_011626</name>
    <name evidence="2" type="ORF">QR680_011627</name>
</gene>
<organism evidence="2 3">
    <name type="scientific">Steinernema hermaphroditum</name>
    <dbReference type="NCBI Taxonomy" id="289476"/>
    <lineage>
        <taxon>Eukaryota</taxon>
        <taxon>Metazoa</taxon>
        <taxon>Ecdysozoa</taxon>
        <taxon>Nematoda</taxon>
        <taxon>Chromadorea</taxon>
        <taxon>Rhabditida</taxon>
        <taxon>Tylenchina</taxon>
        <taxon>Panagrolaimomorpha</taxon>
        <taxon>Strongyloidoidea</taxon>
        <taxon>Steinernematidae</taxon>
        <taxon>Steinernema</taxon>
    </lineage>
</organism>
<dbReference type="EMBL" id="JAUCMV010000002">
    <property type="protein sequence ID" value="KAK0414814.1"/>
    <property type="molecule type" value="Genomic_DNA"/>
</dbReference>
<evidence type="ECO:0000313" key="3">
    <source>
        <dbReference type="Proteomes" id="UP001175271"/>
    </source>
</evidence>